<dbReference type="Proteomes" id="UP000230750">
    <property type="component" value="Unassembled WGS sequence"/>
</dbReference>
<sequence length="290" mass="31824">MCLLGLSTSVVPADPRSTAHRSPLLRHLNKRLQRNHPNLLQPMSPLQSPPIIPPPPHPASPVPPTSKPNPLRELPIEGQLQHSQNAPFHLQHSHSDPQAVIVPHPLTSQSQQPSQTVTSCEVKSIPVVAGGFQQSQHAPAVPDQPGQWSESEQTASDTPPEILSSDVHPSQHASPYFPHSPEMSEQDQSSQHTSALPMPRVELSHHASEHKQPIQQAYCEADIPVEFALTQNRPSQHASHLNQTTLPLLAQGHASPSQNAPEFYRSSVHLSLRPGQEQLTYSSKMRITVK</sequence>
<evidence type="ECO:0000313" key="3">
    <source>
        <dbReference type="Proteomes" id="UP000230750"/>
    </source>
</evidence>
<comment type="caution">
    <text evidence="2">The sequence shown here is derived from an EMBL/GenBank/DDBJ whole genome shotgun (WGS) entry which is preliminary data.</text>
</comment>
<name>A0A2G8JPY2_STIJA</name>
<organism evidence="2 3">
    <name type="scientific">Stichopus japonicus</name>
    <name type="common">Sea cucumber</name>
    <dbReference type="NCBI Taxonomy" id="307972"/>
    <lineage>
        <taxon>Eukaryota</taxon>
        <taxon>Metazoa</taxon>
        <taxon>Echinodermata</taxon>
        <taxon>Eleutherozoa</taxon>
        <taxon>Echinozoa</taxon>
        <taxon>Holothuroidea</taxon>
        <taxon>Aspidochirotacea</taxon>
        <taxon>Aspidochirotida</taxon>
        <taxon>Stichopodidae</taxon>
        <taxon>Apostichopus</taxon>
    </lineage>
</organism>
<dbReference type="EMBL" id="MRZV01001445">
    <property type="protein sequence ID" value="PIK37816.1"/>
    <property type="molecule type" value="Genomic_DNA"/>
</dbReference>
<feature type="compositionally biased region" description="Pro residues" evidence="1">
    <location>
        <begin position="47"/>
        <end position="67"/>
    </location>
</feature>
<feature type="region of interest" description="Disordered" evidence="1">
    <location>
        <begin position="1"/>
        <end position="23"/>
    </location>
</feature>
<evidence type="ECO:0000313" key="2">
    <source>
        <dbReference type="EMBL" id="PIK37816.1"/>
    </source>
</evidence>
<dbReference type="AlphaFoldDB" id="A0A2G8JPY2"/>
<feature type="region of interest" description="Disordered" evidence="1">
    <location>
        <begin position="134"/>
        <end position="195"/>
    </location>
</feature>
<gene>
    <name evidence="2" type="ORF">BSL78_25349</name>
</gene>
<accession>A0A2G8JPY2</accession>
<protein>
    <submittedName>
        <fullName evidence="2">Uncharacterized protein</fullName>
    </submittedName>
</protein>
<reference evidence="2 3" key="1">
    <citation type="journal article" date="2017" name="PLoS Biol.">
        <title>The sea cucumber genome provides insights into morphological evolution and visceral regeneration.</title>
        <authorList>
            <person name="Zhang X."/>
            <person name="Sun L."/>
            <person name="Yuan J."/>
            <person name="Sun Y."/>
            <person name="Gao Y."/>
            <person name="Zhang L."/>
            <person name="Li S."/>
            <person name="Dai H."/>
            <person name="Hamel J.F."/>
            <person name="Liu C."/>
            <person name="Yu Y."/>
            <person name="Liu S."/>
            <person name="Lin W."/>
            <person name="Guo K."/>
            <person name="Jin S."/>
            <person name="Xu P."/>
            <person name="Storey K.B."/>
            <person name="Huan P."/>
            <person name="Zhang T."/>
            <person name="Zhou Y."/>
            <person name="Zhang J."/>
            <person name="Lin C."/>
            <person name="Li X."/>
            <person name="Xing L."/>
            <person name="Huo D."/>
            <person name="Sun M."/>
            <person name="Wang L."/>
            <person name="Mercier A."/>
            <person name="Li F."/>
            <person name="Yang H."/>
            <person name="Xiang J."/>
        </authorList>
    </citation>
    <scope>NUCLEOTIDE SEQUENCE [LARGE SCALE GENOMIC DNA]</scope>
    <source>
        <strain evidence="2">Shaxun</strain>
        <tissue evidence="2">Muscle</tissue>
    </source>
</reference>
<feature type="compositionally biased region" description="Polar residues" evidence="1">
    <location>
        <begin position="1"/>
        <end position="10"/>
    </location>
</feature>
<evidence type="ECO:0000256" key="1">
    <source>
        <dbReference type="SAM" id="MobiDB-lite"/>
    </source>
</evidence>
<proteinExistence type="predicted"/>
<feature type="compositionally biased region" description="Polar residues" evidence="1">
    <location>
        <begin position="146"/>
        <end position="157"/>
    </location>
</feature>
<feature type="region of interest" description="Disordered" evidence="1">
    <location>
        <begin position="38"/>
        <end position="73"/>
    </location>
</feature>
<keyword evidence="3" id="KW-1185">Reference proteome</keyword>